<dbReference type="RefSeq" id="XP_013230050.1">
    <property type="nucleotide sequence ID" value="XM_013374596.1"/>
</dbReference>
<dbReference type="AlphaFoldDB" id="U6KUW2"/>
<reference evidence="2" key="2">
    <citation type="submission" date="2013-10" db="EMBL/GenBank/DDBJ databases">
        <authorList>
            <person name="Aslett M."/>
        </authorList>
    </citation>
    <scope>NUCLEOTIDE SEQUENCE [LARGE SCALE GENOMIC DNA]</scope>
    <source>
        <strain evidence="2">Houghton</strain>
    </source>
</reference>
<feature type="region of interest" description="Disordered" evidence="1">
    <location>
        <begin position="191"/>
        <end position="226"/>
    </location>
</feature>
<sequence>SLDFYFKPPAGDKLQQFIFAELFVRLANLSLAEAFDDSARAGFRLSFSLGVGAGAASRPFALGLHAFGFSAGISQLLLAAAACLGGPPAAVGDGAPSGAPEALSGAPGGPQGAPEGPSEDLETLPGAPGGPQAAPGGPQGGPQGPQGAPRCPAEPFLQQELLESAWEFFAPQQLLQALGALKAKYLQGAPRGEEWEAEEEAKGEQEEKEIKRKEEKEEIKRQKEETEKGIQRLYKDLVEWGRNAFHQVHVEGLIQ</sequence>
<name>U6KUW2_EIMTE</name>
<feature type="non-terminal residue" evidence="2">
    <location>
        <position position="1"/>
    </location>
</feature>
<dbReference type="Proteomes" id="UP000030747">
    <property type="component" value="Unassembled WGS sequence"/>
</dbReference>
<accession>U6KUW2</accession>
<keyword evidence="3" id="KW-1185">Reference proteome</keyword>
<gene>
    <name evidence="2" type="ORF">ETH_00038000</name>
</gene>
<feature type="non-terminal residue" evidence="2">
    <location>
        <position position="255"/>
    </location>
</feature>
<dbReference type="VEuPathDB" id="ToxoDB:ETH_00038000"/>
<proteinExistence type="predicted"/>
<dbReference type="VEuPathDB" id="ToxoDB:ETH2_0536900"/>
<organism evidence="2 3">
    <name type="scientific">Eimeria tenella</name>
    <name type="common">Coccidian parasite</name>
    <dbReference type="NCBI Taxonomy" id="5802"/>
    <lineage>
        <taxon>Eukaryota</taxon>
        <taxon>Sar</taxon>
        <taxon>Alveolata</taxon>
        <taxon>Apicomplexa</taxon>
        <taxon>Conoidasida</taxon>
        <taxon>Coccidia</taxon>
        <taxon>Eucoccidiorida</taxon>
        <taxon>Eimeriorina</taxon>
        <taxon>Eimeriidae</taxon>
        <taxon>Eimeria</taxon>
    </lineage>
</organism>
<dbReference type="OrthoDB" id="10656274at2759"/>
<dbReference type="GeneID" id="25256641"/>
<evidence type="ECO:0000313" key="2">
    <source>
        <dbReference type="EMBL" id="CDJ39295.1"/>
    </source>
</evidence>
<evidence type="ECO:0000313" key="3">
    <source>
        <dbReference type="Proteomes" id="UP000030747"/>
    </source>
</evidence>
<dbReference type="EMBL" id="HG674311">
    <property type="protein sequence ID" value="CDJ39295.1"/>
    <property type="molecule type" value="Genomic_DNA"/>
</dbReference>
<feature type="compositionally biased region" description="Basic and acidic residues" evidence="1">
    <location>
        <begin position="200"/>
        <end position="226"/>
    </location>
</feature>
<dbReference type="Gene3D" id="3.30.830.10">
    <property type="entry name" value="Metalloenzyme, LuxS/M16 peptidase-like"/>
    <property type="match status" value="1"/>
</dbReference>
<evidence type="ECO:0000256" key="1">
    <source>
        <dbReference type="SAM" id="MobiDB-lite"/>
    </source>
</evidence>
<feature type="region of interest" description="Disordered" evidence="1">
    <location>
        <begin position="93"/>
        <end position="152"/>
    </location>
</feature>
<protein>
    <submittedName>
        <fullName evidence="2">Uncharacterized protein</fullName>
    </submittedName>
</protein>
<reference evidence="2" key="1">
    <citation type="submission" date="2013-10" db="EMBL/GenBank/DDBJ databases">
        <title>Genomic analysis of the causative agents of coccidiosis in chickens.</title>
        <authorList>
            <person name="Reid A.J."/>
            <person name="Blake D."/>
            <person name="Billington K."/>
            <person name="Browne H."/>
            <person name="Dunn M."/>
            <person name="Hung S."/>
            <person name="Kawahara F."/>
            <person name="Miranda-Saavedra D."/>
            <person name="Mourier T."/>
            <person name="Nagra H."/>
            <person name="Otto T.D."/>
            <person name="Rawlings N."/>
            <person name="Sanchez A."/>
            <person name="Sanders M."/>
            <person name="Subramaniam C."/>
            <person name="Tay Y."/>
            <person name="Dear P."/>
            <person name="Doerig C."/>
            <person name="Gruber A."/>
            <person name="Parkinson J."/>
            <person name="Shirley M."/>
            <person name="Wan K.L."/>
            <person name="Berriman M."/>
            <person name="Tomley F."/>
            <person name="Pain A."/>
        </authorList>
    </citation>
    <scope>NUCLEOTIDE SEQUENCE [LARGE SCALE GENOMIC DNA]</scope>
    <source>
        <strain evidence="2">Houghton</strain>
    </source>
</reference>